<dbReference type="Pfam" id="PF14015">
    <property type="entry name" value="DUF4231"/>
    <property type="match status" value="1"/>
</dbReference>
<dbReference type="InterPro" id="IPR025325">
    <property type="entry name" value="DUF4231"/>
</dbReference>
<sequence>MWIDGEIGNYMKKKEKNKYFFGTNKTQMNIEEYVSQINEISKYYFERCEKYKKRFYRCCFIRIFAAMMIPIISLASEISPSTIIVSVLSGIITLSESYVNVTQAYEKWTKYRATCNALWIESRLFAMKVGKYADEDVREKYFVEQCEKLMIEETNEWKEYINKAKEMK</sequence>
<reference evidence="2 3" key="1">
    <citation type="submission" date="2019-08" db="EMBL/GenBank/DDBJ databases">
        <authorList>
            <person name="Duncan S."/>
            <person name="Walker A."/>
        </authorList>
    </citation>
    <scope>NUCLEOTIDE SEQUENCE [LARGE SCALE GENOMIC DNA]</scope>
    <source>
        <strain evidence="2 3">T3WBe13</strain>
    </source>
</reference>
<accession>A0A5S4VQS6</accession>
<keyword evidence="1" id="KW-0812">Transmembrane</keyword>
<feature type="transmembrane region" description="Helical" evidence="1">
    <location>
        <begin position="81"/>
        <end position="101"/>
    </location>
</feature>
<comment type="caution">
    <text evidence="2">The sequence shown here is derived from an EMBL/GenBank/DDBJ whole genome shotgun (WGS) entry which is preliminary data.</text>
</comment>
<keyword evidence="1" id="KW-1133">Transmembrane helix</keyword>
<feature type="transmembrane region" description="Helical" evidence="1">
    <location>
        <begin position="55"/>
        <end position="75"/>
    </location>
</feature>
<evidence type="ECO:0000313" key="3">
    <source>
        <dbReference type="Proteomes" id="UP000324327"/>
    </source>
</evidence>
<dbReference type="NCBIfam" id="NF033634">
    <property type="entry name" value="SLATT_1"/>
    <property type="match status" value="1"/>
</dbReference>
<gene>
    <name evidence="2" type="ORF">FYL31_01900</name>
</gene>
<dbReference type="AlphaFoldDB" id="A0A5S4VQS6"/>
<evidence type="ECO:0000256" key="1">
    <source>
        <dbReference type="SAM" id="Phobius"/>
    </source>
</evidence>
<protein>
    <submittedName>
        <fullName evidence="2">DUF4231 domain-containing protein</fullName>
    </submittedName>
</protein>
<dbReference type="RefSeq" id="WP_055062532.1">
    <property type="nucleotide sequence ID" value="NZ_CVRQ01000029.1"/>
</dbReference>
<dbReference type="EMBL" id="VSTF01000002">
    <property type="protein sequence ID" value="TYL61064.1"/>
    <property type="molecule type" value="Genomic_DNA"/>
</dbReference>
<organism evidence="2 3">
    <name type="scientific">Agathobacter rectalis</name>
    <dbReference type="NCBI Taxonomy" id="39491"/>
    <lineage>
        <taxon>Bacteria</taxon>
        <taxon>Bacillati</taxon>
        <taxon>Bacillota</taxon>
        <taxon>Clostridia</taxon>
        <taxon>Lachnospirales</taxon>
        <taxon>Lachnospiraceae</taxon>
        <taxon>Agathobacter</taxon>
    </lineage>
</organism>
<name>A0A5S4VQS6_9FIRM</name>
<proteinExistence type="predicted"/>
<reference evidence="2 3" key="2">
    <citation type="submission" date="2019-09" db="EMBL/GenBank/DDBJ databases">
        <title>Strain-level analysis of Eubacterium rectale using genomes from metagenomes.</title>
        <authorList>
            <person name="Karcher N."/>
            <person name="Segata N."/>
        </authorList>
    </citation>
    <scope>NUCLEOTIDE SEQUENCE [LARGE SCALE GENOMIC DNA]</scope>
    <source>
        <strain evidence="2 3">T3WBe13</strain>
    </source>
</reference>
<dbReference type="Proteomes" id="UP000324327">
    <property type="component" value="Unassembled WGS sequence"/>
</dbReference>
<evidence type="ECO:0000313" key="2">
    <source>
        <dbReference type="EMBL" id="TYL61064.1"/>
    </source>
</evidence>
<keyword evidence="1" id="KW-0472">Membrane</keyword>